<evidence type="ECO:0000259" key="1">
    <source>
        <dbReference type="Pfam" id="PF13274"/>
    </source>
</evidence>
<organism evidence="2 3">
    <name type="scientific">Metamycoplasma auris</name>
    <dbReference type="NCBI Taxonomy" id="51363"/>
    <lineage>
        <taxon>Bacteria</taxon>
        <taxon>Bacillati</taxon>
        <taxon>Mycoplasmatota</taxon>
        <taxon>Mycoplasmoidales</taxon>
        <taxon>Metamycoplasmataceae</taxon>
        <taxon>Metamycoplasma</taxon>
    </lineage>
</organism>
<feature type="domain" description="Antitoxin SocA-like Panacea" evidence="1">
    <location>
        <begin position="5"/>
        <end position="93"/>
    </location>
</feature>
<evidence type="ECO:0000313" key="3">
    <source>
        <dbReference type="Proteomes" id="UP000249646"/>
    </source>
</evidence>
<gene>
    <name evidence="2" type="ORF">BCF89_1371</name>
</gene>
<comment type="caution">
    <text evidence="2">The sequence shown here is derived from an EMBL/GenBank/DDBJ whole genome shotgun (WGS) entry which is preliminary data.</text>
</comment>
<reference evidence="2 3" key="1">
    <citation type="submission" date="2018-06" db="EMBL/GenBank/DDBJ databases">
        <title>Genomic Encyclopedia of Archaeal and Bacterial Type Strains, Phase II (KMG-II): from individual species to whole genera.</title>
        <authorList>
            <person name="Goeker M."/>
        </authorList>
    </citation>
    <scope>NUCLEOTIDE SEQUENCE [LARGE SCALE GENOMIC DNA]</scope>
    <source>
        <strain evidence="2 3">ATCC 51348</strain>
    </source>
</reference>
<sequence>MQMLTYYAEAWSWALFGNGLLNDAWFEAWVHRPMSPQIWNDFKDYRFCDIQKEEPNDYVFDKKTLDLLESVFYTYGHKSGFELEALGRSETPWRKARNGLFEFDKSNERIDSNEMKNYYKSKYIGD</sequence>
<accession>A0A2W7G2C0</accession>
<dbReference type="OrthoDB" id="9799173at2"/>
<evidence type="ECO:0000313" key="2">
    <source>
        <dbReference type="EMBL" id="PZV97707.1"/>
    </source>
</evidence>
<proteinExistence type="predicted"/>
<keyword evidence="3" id="KW-1185">Reference proteome</keyword>
<dbReference type="EMBL" id="QKUB01000036">
    <property type="protein sequence ID" value="PZV97707.1"/>
    <property type="molecule type" value="Genomic_DNA"/>
</dbReference>
<name>A0A2W7G2C0_9BACT</name>
<dbReference type="Proteomes" id="UP000249646">
    <property type="component" value="Unassembled WGS sequence"/>
</dbReference>
<dbReference type="Pfam" id="PF13274">
    <property type="entry name" value="SocA_Panacea"/>
    <property type="match status" value="1"/>
</dbReference>
<protein>
    <submittedName>
        <fullName evidence="2">Putative phage-associated protein</fullName>
    </submittedName>
</protein>
<dbReference type="AlphaFoldDB" id="A0A2W7G2C0"/>
<dbReference type="InterPro" id="IPR025272">
    <property type="entry name" value="SocA_Panacea"/>
</dbReference>